<dbReference type="RefSeq" id="WP_144970303.1">
    <property type="nucleotide sequence ID" value="NZ_CP036289.1"/>
</dbReference>
<keyword evidence="1" id="KW-0812">Transmembrane</keyword>
<dbReference type="InterPro" id="IPR045584">
    <property type="entry name" value="Pilin-like"/>
</dbReference>
<keyword evidence="4" id="KW-1185">Reference proteome</keyword>
<dbReference type="PANTHER" id="PTHR30093:SF2">
    <property type="entry name" value="TYPE II SECRETION SYSTEM PROTEIN H"/>
    <property type="match status" value="1"/>
</dbReference>
<keyword evidence="1" id="KW-0472">Membrane</keyword>
<dbReference type="InterPro" id="IPR027558">
    <property type="entry name" value="Pre_pil_HX9DG_C"/>
</dbReference>
<dbReference type="OrthoDB" id="252302at2"/>
<dbReference type="NCBIfam" id="TIGR04294">
    <property type="entry name" value="pre_pil_HX9DG"/>
    <property type="match status" value="1"/>
</dbReference>
<dbReference type="Proteomes" id="UP000318626">
    <property type="component" value="Chromosome"/>
</dbReference>
<keyword evidence="1" id="KW-1133">Transmembrane helix</keyword>
<dbReference type="SUPFAM" id="SSF54523">
    <property type="entry name" value="Pili subunits"/>
    <property type="match status" value="1"/>
</dbReference>
<evidence type="ECO:0000313" key="3">
    <source>
        <dbReference type="EMBL" id="QDU73455.1"/>
    </source>
</evidence>
<gene>
    <name evidence="3" type="ORF">Pan97_04260</name>
</gene>
<proteinExistence type="predicted"/>
<accession>A0A518C2K3</accession>
<feature type="transmembrane region" description="Helical" evidence="1">
    <location>
        <begin position="32"/>
        <end position="55"/>
    </location>
</feature>
<name>A0A518C2K3_9BACT</name>
<protein>
    <recommendedName>
        <fullName evidence="2">DUF1559 domain-containing protein</fullName>
    </recommendedName>
</protein>
<dbReference type="KEGG" id="bvo:Pan97_04260"/>
<evidence type="ECO:0000313" key="4">
    <source>
        <dbReference type="Proteomes" id="UP000318626"/>
    </source>
</evidence>
<evidence type="ECO:0000259" key="2">
    <source>
        <dbReference type="Pfam" id="PF07596"/>
    </source>
</evidence>
<dbReference type="InterPro" id="IPR012902">
    <property type="entry name" value="N_methyl_site"/>
</dbReference>
<evidence type="ECO:0000256" key="1">
    <source>
        <dbReference type="SAM" id="Phobius"/>
    </source>
</evidence>
<sequence>MLALGFVLRWFSQGSPWRPQVRRASRDALPGFTLVELLVVIAIIGVLIAMLLPAVQQAREAARRMQCTNHMKQFGLAIHNFHDAQGGMPPASTGNTGLTLWAVILPYLEQDNLANQLDMEASGATDGCTNASHIGATAATATAANYTALRNSRIDLYTCPSRRSASDAVNSRNVPAGDYAIIIAGTQKWLFWNNPNSQLQALRVAITSDDKNLINISNGVVMSVVDYPNKGWRPRDTFARVGDGLSNTLVVGEKHITINYVNKCCRNNHGPEGRDGYIYWNRSNGPGGYGEYWVAGSVNLGLARSPREGEGLDVNTAPALGSWHPGVSNFLAADGSVRATAVTIDPSVLIAMGTANTGEVLSTP</sequence>
<dbReference type="EMBL" id="CP036289">
    <property type="protein sequence ID" value="QDU73455.1"/>
    <property type="molecule type" value="Genomic_DNA"/>
</dbReference>
<dbReference type="AlphaFoldDB" id="A0A518C2K3"/>
<organism evidence="3 4">
    <name type="scientific">Bremerella volcania</name>
    <dbReference type="NCBI Taxonomy" id="2527984"/>
    <lineage>
        <taxon>Bacteria</taxon>
        <taxon>Pseudomonadati</taxon>
        <taxon>Planctomycetota</taxon>
        <taxon>Planctomycetia</taxon>
        <taxon>Pirellulales</taxon>
        <taxon>Pirellulaceae</taxon>
        <taxon>Bremerella</taxon>
    </lineage>
</organism>
<feature type="domain" description="DUF1559" evidence="2">
    <location>
        <begin position="56"/>
        <end position="346"/>
    </location>
</feature>
<dbReference type="Gene3D" id="3.30.700.10">
    <property type="entry name" value="Glycoprotein, Type 4 Pilin"/>
    <property type="match status" value="1"/>
</dbReference>
<dbReference type="NCBIfam" id="TIGR02532">
    <property type="entry name" value="IV_pilin_GFxxxE"/>
    <property type="match status" value="1"/>
</dbReference>
<dbReference type="Pfam" id="PF07596">
    <property type="entry name" value="SBP_bac_10"/>
    <property type="match status" value="1"/>
</dbReference>
<dbReference type="PANTHER" id="PTHR30093">
    <property type="entry name" value="GENERAL SECRETION PATHWAY PROTEIN G"/>
    <property type="match status" value="1"/>
</dbReference>
<reference evidence="4" key="1">
    <citation type="submission" date="2019-02" db="EMBL/GenBank/DDBJ databases">
        <title>Deep-cultivation of Planctomycetes and their phenomic and genomic characterization uncovers novel biology.</title>
        <authorList>
            <person name="Wiegand S."/>
            <person name="Jogler M."/>
            <person name="Boedeker C."/>
            <person name="Pinto D."/>
            <person name="Vollmers J."/>
            <person name="Rivas-Marin E."/>
            <person name="Kohn T."/>
            <person name="Peeters S.H."/>
            <person name="Heuer A."/>
            <person name="Rast P."/>
            <person name="Oberbeckmann S."/>
            <person name="Bunk B."/>
            <person name="Jeske O."/>
            <person name="Meyerdierks A."/>
            <person name="Storesund J.E."/>
            <person name="Kallscheuer N."/>
            <person name="Luecker S."/>
            <person name="Lage O.M."/>
            <person name="Pohl T."/>
            <person name="Merkel B.J."/>
            <person name="Hornburger P."/>
            <person name="Mueller R.-W."/>
            <person name="Bruemmer F."/>
            <person name="Labrenz M."/>
            <person name="Spormann A.M."/>
            <person name="Op den Camp H."/>
            <person name="Overmann J."/>
            <person name="Amann R."/>
            <person name="Jetten M.S.M."/>
            <person name="Mascher T."/>
            <person name="Medema M.H."/>
            <person name="Devos D.P."/>
            <person name="Kaster A.-K."/>
            <person name="Ovreas L."/>
            <person name="Rohde M."/>
            <person name="Galperin M.Y."/>
            <person name="Jogler C."/>
        </authorList>
    </citation>
    <scope>NUCLEOTIDE SEQUENCE [LARGE SCALE GENOMIC DNA]</scope>
    <source>
        <strain evidence="4">Pan97</strain>
    </source>
</reference>
<dbReference type="Pfam" id="PF07963">
    <property type="entry name" value="N_methyl"/>
    <property type="match status" value="1"/>
</dbReference>
<dbReference type="InterPro" id="IPR011453">
    <property type="entry name" value="DUF1559"/>
</dbReference>